<keyword evidence="9 21" id="KW-0808">Transferase</keyword>
<keyword evidence="23" id="KW-1185">Reference proteome</keyword>
<evidence type="ECO:0000256" key="2">
    <source>
        <dbReference type="ARBA" id="ARBA00004429"/>
    </source>
</evidence>
<keyword evidence="10 21" id="KW-0812">Transmembrane</keyword>
<evidence type="ECO:0000256" key="16">
    <source>
        <dbReference type="ARBA" id="ARBA00022989"/>
    </source>
</evidence>
<evidence type="ECO:0000256" key="12">
    <source>
        <dbReference type="ARBA" id="ARBA00022741"/>
    </source>
</evidence>
<evidence type="ECO:0000256" key="18">
    <source>
        <dbReference type="ARBA" id="ARBA00023136"/>
    </source>
</evidence>
<dbReference type="PROSITE" id="PS01069">
    <property type="entry name" value="DAGK_PROKAR"/>
    <property type="match status" value="1"/>
</dbReference>
<dbReference type="EC" id="2.7.1.107" evidence="4 21"/>
<organism evidence="22 23">
    <name type="scientific">Sutterella massiliensis</name>
    <dbReference type="NCBI Taxonomy" id="1816689"/>
    <lineage>
        <taxon>Bacteria</taxon>
        <taxon>Pseudomonadati</taxon>
        <taxon>Pseudomonadota</taxon>
        <taxon>Betaproteobacteria</taxon>
        <taxon>Burkholderiales</taxon>
        <taxon>Sutterellaceae</taxon>
        <taxon>Sutterella</taxon>
    </lineage>
</organism>
<evidence type="ECO:0000256" key="8">
    <source>
        <dbReference type="ARBA" id="ARBA00022519"/>
    </source>
</evidence>
<comment type="similarity">
    <text evidence="3 21">Belongs to the bacterial diacylglycerol kinase family.</text>
</comment>
<evidence type="ECO:0000256" key="11">
    <source>
        <dbReference type="ARBA" id="ARBA00022723"/>
    </source>
</evidence>
<dbReference type="PANTHER" id="PTHR34299:SF1">
    <property type="entry name" value="DIACYLGLYCEROL KINASE"/>
    <property type="match status" value="1"/>
</dbReference>
<dbReference type="InterPro" id="IPR000829">
    <property type="entry name" value="DAGK"/>
</dbReference>
<keyword evidence="18 21" id="KW-0472">Membrane</keyword>
<keyword evidence="15" id="KW-0460">Magnesium</keyword>
<dbReference type="GO" id="GO:0016301">
    <property type="term" value="F:kinase activity"/>
    <property type="evidence" value="ECO:0007669"/>
    <property type="project" value="UniProtKB-KW"/>
</dbReference>
<keyword evidence="17 21" id="KW-0443">Lipid metabolism</keyword>
<comment type="catalytic activity">
    <reaction evidence="21">
        <text>a 1,2-diacyl-sn-glycerol + ATP = a 1,2-diacyl-sn-glycero-3-phosphate + ADP + H(+)</text>
        <dbReference type="Rhea" id="RHEA:10272"/>
        <dbReference type="ChEBI" id="CHEBI:15378"/>
        <dbReference type="ChEBI" id="CHEBI:17815"/>
        <dbReference type="ChEBI" id="CHEBI:30616"/>
        <dbReference type="ChEBI" id="CHEBI:58608"/>
        <dbReference type="ChEBI" id="CHEBI:456216"/>
        <dbReference type="EC" id="2.7.1.107"/>
    </reaction>
</comment>
<dbReference type="Proteomes" id="UP000715095">
    <property type="component" value="Unassembled WGS sequence"/>
</dbReference>
<dbReference type="InterPro" id="IPR033718">
    <property type="entry name" value="DAGK_prok"/>
</dbReference>
<dbReference type="InterPro" id="IPR036945">
    <property type="entry name" value="DAGK_sf"/>
</dbReference>
<evidence type="ECO:0000256" key="13">
    <source>
        <dbReference type="ARBA" id="ARBA00022777"/>
    </source>
</evidence>
<keyword evidence="8 21" id="KW-0997">Cell inner membrane</keyword>
<evidence type="ECO:0000256" key="15">
    <source>
        <dbReference type="ARBA" id="ARBA00022842"/>
    </source>
</evidence>
<keyword evidence="16 21" id="KW-1133">Transmembrane helix</keyword>
<comment type="caution">
    <text evidence="22">The sequence shown here is derived from an EMBL/GenBank/DDBJ whole genome shotgun (WGS) entry which is preliminary data.</text>
</comment>
<evidence type="ECO:0000256" key="14">
    <source>
        <dbReference type="ARBA" id="ARBA00022840"/>
    </source>
</evidence>
<dbReference type="RefSeq" id="WP_205102577.1">
    <property type="nucleotide sequence ID" value="NZ_JACJJC010000008.1"/>
</dbReference>
<keyword evidence="20 21" id="KW-1208">Phospholipid metabolism</keyword>
<proteinExistence type="inferred from homology"/>
<evidence type="ECO:0000256" key="21">
    <source>
        <dbReference type="RuleBase" id="RU363065"/>
    </source>
</evidence>
<keyword evidence="14 21" id="KW-0067">ATP-binding</keyword>
<evidence type="ECO:0000256" key="19">
    <source>
        <dbReference type="ARBA" id="ARBA00023209"/>
    </source>
</evidence>
<evidence type="ECO:0000256" key="1">
    <source>
        <dbReference type="ARBA" id="ARBA00001946"/>
    </source>
</evidence>
<keyword evidence="11" id="KW-0479">Metal-binding</keyword>
<evidence type="ECO:0000313" key="22">
    <source>
        <dbReference type="EMBL" id="MBM6704103.1"/>
    </source>
</evidence>
<dbReference type="Pfam" id="PF01219">
    <property type="entry name" value="DAGK_prokar"/>
    <property type="match status" value="1"/>
</dbReference>
<evidence type="ECO:0000256" key="9">
    <source>
        <dbReference type="ARBA" id="ARBA00022679"/>
    </source>
</evidence>
<evidence type="ECO:0000256" key="3">
    <source>
        <dbReference type="ARBA" id="ARBA00005967"/>
    </source>
</evidence>
<accession>A0ABS2DRY7</accession>
<dbReference type="CDD" id="cd14264">
    <property type="entry name" value="DAGK_IM"/>
    <property type="match status" value="1"/>
</dbReference>
<dbReference type="Gene3D" id="1.10.287.3610">
    <property type="match status" value="1"/>
</dbReference>
<evidence type="ECO:0000256" key="5">
    <source>
        <dbReference type="ARBA" id="ARBA00017575"/>
    </source>
</evidence>
<comment type="cofactor">
    <cofactor evidence="1">
        <name>Mg(2+)</name>
        <dbReference type="ChEBI" id="CHEBI:18420"/>
    </cofactor>
</comment>
<sequence>MTEPKSAESLKGKQGLVRLINATRYSLQGIQAGIKHEAAFREELILAIVLIPVALLLPVSTLEKIVLIECTLLVPFAEIINSAIEACVDRFGNEIHPLAGRAKDMGSAGVFFALIIAAIAWLGIAGPVVWSYFS</sequence>
<evidence type="ECO:0000256" key="17">
    <source>
        <dbReference type="ARBA" id="ARBA00023098"/>
    </source>
</evidence>
<comment type="subcellular location">
    <subcellularLocation>
        <location evidence="2 21">Cell inner membrane</location>
        <topology evidence="2 21">Multi-pass membrane protein</topology>
    </subcellularLocation>
</comment>
<dbReference type="PANTHER" id="PTHR34299">
    <property type="entry name" value="DIACYLGLYCEROL KINASE"/>
    <property type="match status" value="1"/>
</dbReference>
<keyword evidence="12 21" id="KW-0547">Nucleotide-binding</keyword>
<comment type="function">
    <text evidence="21">Catalyzes the ATP-dependent phosphorylation of sn-l,2-diacylglycerol (DAG) to phosphatidic acid. Involved in the recycling of diacylglycerol produced as a by-product during membrane-derived oligosaccharide (MDO) biosynthesis.</text>
</comment>
<evidence type="ECO:0000256" key="4">
    <source>
        <dbReference type="ARBA" id="ARBA00012133"/>
    </source>
</evidence>
<dbReference type="EMBL" id="JACJJC010000008">
    <property type="protein sequence ID" value="MBM6704103.1"/>
    <property type="molecule type" value="Genomic_DNA"/>
</dbReference>
<evidence type="ECO:0000313" key="23">
    <source>
        <dbReference type="Proteomes" id="UP000715095"/>
    </source>
</evidence>
<name>A0ABS2DRY7_9BURK</name>
<protein>
    <recommendedName>
        <fullName evidence="5 21">Diacylglycerol kinase</fullName>
        <ecNumber evidence="4 21">2.7.1.107</ecNumber>
    </recommendedName>
</protein>
<evidence type="ECO:0000256" key="7">
    <source>
        <dbReference type="ARBA" id="ARBA00022516"/>
    </source>
</evidence>
<reference evidence="22 23" key="1">
    <citation type="journal article" date="2021" name="Sci. Rep.">
        <title>The distribution of antibiotic resistance genes in chicken gut microbiota commensals.</title>
        <authorList>
            <person name="Juricova H."/>
            <person name="Matiasovicova J."/>
            <person name="Kubasova T."/>
            <person name="Cejkova D."/>
            <person name="Rychlik I."/>
        </authorList>
    </citation>
    <scope>NUCLEOTIDE SEQUENCE [LARGE SCALE GENOMIC DNA]</scope>
    <source>
        <strain evidence="22 23">An829</strain>
    </source>
</reference>
<keyword evidence="7" id="KW-0444">Lipid biosynthesis</keyword>
<feature type="transmembrane region" description="Helical" evidence="21">
    <location>
        <begin position="109"/>
        <end position="133"/>
    </location>
</feature>
<evidence type="ECO:0000256" key="10">
    <source>
        <dbReference type="ARBA" id="ARBA00022692"/>
    </source>
</evidence>
<keyword evidence="19" id="KW-0594">Phospholipid biosynthesis</keyword>
<comment type="caution">
    <text evidence="21">Lacks conserved residue(s) required for the propagation of feature annotation.</text>
</comment>
<keyword evidence="13 21" id="KW-0418">Kinase</keyword>
<evidence type="ECO:0000256" key="6">
    <source>
        <dbReference type="ARBA" id="ARBA00022475"/>
    </source>
</evidence>
<gene>
    <name evidence="22" type="ORF">H6A60_06345</name>
</gene>
<evidence type="ECO:0000256" key="20">
    <source>
        <dbReference type="ARBA" id="ARBA00023264"/>
    </source>
</evidence>
<keyword evidence="6" id="KW-1003">Cell membrane</keyword>